<keyword evidence="2" id="KW-1133">Transmembrane helix</keyword>
<accession>A0A142NM56</accession>
<sequence>MSEEPRKGLFRRKPKDPNKKPGRLAQMRQVYELSAKHNKATPWLLAAAVLGCTIIGLLIGLLIGGTTAIFTTILGFMVGLLLGMFMLGRFAETAAFAQMDGQPGAFGAVLNTARRGYLMDEKPIAVDPKSRDLVFRSTGRAGVVLLSEGPKGRSAKLLAKEKKRHERILPNVPVHTFQGGKEEGQLAMKQVVPAVQKLPRKLNRAEVLAVRNRLAALGTQGSRPPIPKGIDPNKARPNHKAMRGR</sequence>
<name>A0A0B9AW65_BRELN</name>
<evidence type="ECO:0000313" key="6">
    <source>
        <dbReference type="Proteomes" id="UP000075950"/>
    </source>
</evidence>
<dbReference type="EMBL" id="CP014869">
    <property type="protein sequence ID" value="AMT93888.1"/>
    <property type="molecule type" value="Genomic_DNA"/>
</dbReference>
<protein>
    <recommendedName>
        <fullName evidence="7">DUF4191 domain-containing protein</fullName>
    </recommendedName>
</protein>
<feature type="compositionally biased region" description="Basic residues" evidence="1">
    <location>
        <begin position="236"/>
        <end position="245"/>
    </location>
</feature>
<organism evidence="4 5">
    <name type="scientific">Brevibacterium linens</name>
    <dbReference type="NCBI Taxonomy" id="1703"/>
    <lineage>
        <taxon>Bacteria</taxon>
        <taxon>Bacillati</taxon>
        <taxon>Actinomycetota</taxon>
        <taxon>Actinomycetes</taxon>
        <taxon>Micrococcales</taxon>
        <taxon>Brevibacteriaceae</taxon>
        <taxon>Brevibacterium</taxon>
    </lineage>
</organism>
<feature type="region of interest" description="Disordered" evidence="1">
    <location>
        <begin position="218"/>
        <end position="245"/>
    </location>
</feature>
<feature type="transmembrane region" description="Helical" evidence="2">
    <location>
        <begin position="69"/>
        <end position="88"/>
    </location>
</feature>
<dbReference type="PATRIC" id="fig|1703.6.peg.951"/>
<dbReference type="AlphaFoldDB" id="A0A0B9AW65"/>
<dbReference type="Pfam" id="PF13829">
    <property type="entry name" value="DUF4191"/>
    <property type="match status" value="1"/>
</dbReference>
<evidence type="ECO:0000313" key="3">
    <source>
        <dbReference type="EMBL" id="AMT93888.1"/>
    </source>
</evidence>
<keyword evidence="2" id="KW-0472">Membrane</keyword>
<dbReference type="OrthoDB" id="8479889at2"/>
<dbReference type="EMBL" id="JTJZ01000015">
    <property type="protein sequence ID" value="KHS53577.1"/>
    <property type="molecule type" value="Genomic_DNA"/>
</dbReference>
<proteinExistence type="predicted"/>
<dbReference type="Proteomes" id="UP000031488">
    <property type="component" value="Unassembled WGS sequence"/>
</dbReference>
<dbReference type="KEGG" id="bly:A2T55_08975"/>
<accession>A0A0B9AW65</accession>
<reference evidence="3" key="2">
    <citation type="submission" date="2016-03" db="EMBL/GenBank/DDBJ databases">
        <authorList>
            <person name="Zhu Y."/>
            <person name="Sun C."/>
        </authorList>
    </citation>
    <scope>NUCLEOTIDE SEQUENCE</scope>
    <source>
        <strain evidence="3">BS258</strain>
    </source>
</reference>
<reference evidence="4 5" key="1">
    <citation type="submission" date="2014-11" db="EMBL/GenBank/DDBJ databases">
        <title>Draft Genome Sequence of Brevibacterium linens AE038-8.</title>
        <authorList>
            <person name="Maizel D."/>
            <person name="Utturkar S.M."/>
            <person name="Brown S.D."/>
            <person name="Ferrero M."/>
            <person name="Rosen B.P."/>
        </authorList>
    </citation>
    <scope>NUCLEOTIDE SEQUENCE [LARGE SCALE GENOMIC DNA]</scope>
    <source>
        <strain evidence="4 5">AE038-8</strain>
    </source>
</reference>
<evidence type="ECO:0000313" key="4">
    <source>
        <dbReference type="EMBL" id="KHS53577.1"/>
    </source>
</evidence>
<dbReference type="Proteomes" id="UP000075950">
    <property type="component" value="Chromosome"/>
</dbReference>
<gene>
    <name evidence="3" type="ORF">A2T55_08975</name>
    <name evidence="4" type="ORF">AE0388_1065</name>
</gene>
<evidence type="ECO:0008006" key="7">
    <source>
        <dbReference type="Google" id="ProtNLM"/>
    </source>
</evidence>
<dbReference type="InterPro" id="IPR025445">
    <property type="entry name" value="DUF4191"/>
</dbReference>
<feature type="region of interest" description="Disordered" evidence="1">
    <location>
        <begin position="1"/>
        <end position="22"/>
    </location>
</feature>
<keyword evidence="2" id="KW-0812">Transmembrane</keyword>
<dbReference type="RefSeq" id="WP_039207720.1">
    <property type="nucleotide sequence ID" value="NZ_CP014869.1"/>
</dbReference>
<reference evidence="6" key="3">
    <citation type="submission" date="2016-03" db="EMBL/GenBank/DDBJ databases">
        <authorList>
            <person name="Ploux O."/>
        </authorList>
    </citation>
    <scope>NUCLEOTIDE SEQUENCE [LARGE SCALE GENOMIC DNA]</scope>
    <source>
        <strain evidence="6">BS258</strain>
    </source>
</reference>
<feature type="transmembrane region" description="Helical" evidence="2">
    <location>
        <begin position="43"/>
        <end position="63"/>
    </location>
</feature>
<evidence type="ECO:0000313" key="5">
    <source>
        <dbReference type="Proteomes" id="UP000031488"/>
    </source>
</evidence>
<dbReference type="STRING" id="1703.BLSMQ_1965"/>
<evidence type="ECO:0000256" key="2">
    <source>
        <dbReference type="SAM" id="Phobius"/>
    </source>
</evidence>
<keyword evidence="5" id="KW-1185">Reference proteome</keyword>
<evidence type="ECO:0000256" key="1">
    <source>
        <dbReference type="SAM" id="MobiDB-lite"/>
    </source>
</evidence>